<dbReference type="RefSeq" id="WP_073090791.1">
    <property type="nucleotide sequence ID" value="NZ_FQWY01000012.1"/>
</dbReference>
<dbReference type="InterPro" id="IPR029150">
    <property type="entry name" value="dCache_3"/>
</dbReference>
<dbReference type="PANTHER" id="PTHR32089">
    <property type="entry name" value="METHYL-ACCEPTING CHEMOTAXIS PROTEIN MCPB"/>
    <property type="match status" value="1"/>
</dbReference>
<feature type="domain" description="HAMP" evidence="7">
    <location>
        <begin position="301"/>
        <end position="353"/>
    </location>
</feature>
<proteinExistence type="inferred from homology"/>
<dbReference type="InterPro" id="IPR025991">
    <property type="entry name" value="Chemoreceptor_zinc-bind_dom"/>
</dbReference>
<dbReference type="OrthoDB" id="9804712at2"/>
<dbReference type="Gene3D" id="1.10.287.950">
    <property type="entry name" value="Methyl-accepting chemotaxis protein"/>
    <property type="match status" value="1"/>
</dbReference>
<feature type="transmembrane region" description="Helical" evidence="5">
    <location>
        <begin position="281"/>
        <end position="300"/>
    </location>
</feature>
<evidence type="ECO:0000313" key="8">
    <source>
        <dbReference type="EMBL" id="SHG77876.1"/>
    </source>
</evidence>
<dbReference type="PROSITE" id="PS50111">
    <property type="entry name" value="CHEMOTAXIS_TRANSDUC_2"/>
    <property type="match status" value="1"/>
</dbReference>
<evidence type="ECO:0000259" key="6">
    <source>
        <dbReference type="PROSITE" id="PS50111"/>
    </source>
</evidence>
<dbReference type="Gene3D" id="1.20.120.30">
    <property type="entry name" value="Aspartate receptor, ligand-binding domain"/>
    <property type="match status" value="1"/>
</dbReference>
<dbReference type="Pfam" id="PF13682">
    <property type="entry name" value="CZB"/>
    <property type="match status" value="1"/>
</dbReference>
<evidence type="ECO:0000259" key="7">
    <source>
        <dbReference type="PROSITE" id="PS50885"/>
    </source>
</evidence>
<dbReference type="InterPro" id="IPR004089">
    <property type="entry name" value="MCPsignal_dom"/>
</dbReference>
<keyword evidence="1 3" id="KW-0807">Transducer</keyword>
<dbReference type="CDD" id="cd06225">
    <property type="entry name" value="HAMP"/>
    <property type="match status" value="1"/>
</dbReference>
<comment type="similarity">
    <text evidence="2">Belongs to the methyl-accepting chemotaxis (MCP) protein family.</text>
</comment>
<dbReference type="Pfam" id="PF00015">
    <property type="entry name" value="MCPsignal"/>
    <property type="match status" value="1"/>
</dbReference>
<evidence type="ECO:0000256" key="4">
    <source>
        <dbReference type="SAM" id="Coils"/>
    </source>
</evidence>
<keyword evidence="4" id="KW-0175">Coiled coil</keyword>
<dbReference type="Proteomes" id="UP000242329">
    <property type="component" value="Unassembled WGS sequence"/>
</dbReference>
<dbReference type="SMART" id="SM00304">
    <property type="entry name" value="HAMP"/>
    <property type="match status" value="1"/>
</dbReference>
<gene>
    <name evidence="8" type="ORF">SAMN02745221_00946</name>
</gene>
<dbReference type="Pfam" id="PF14827">
    <property type="entry name" value="dCache_3"/>
    <property type="match status" value="1"/>
</dbReference>
<dbReference type="CDD" id="cd11386">
    <property type="entry name" value="MCP_signal"/>
    <property type="match status" value="1"/>
</dbReference>
<feature type="transmembrane region" description="Helical" evidence="5">
    <location>
        <begin position="14"/>
        <end position="32"/>
    </location>
</feature>
<dbReference type="GO" id="GO:0016020">
    <property type="term" value="C:membrane"/>
    <property type="evidence" value="ECO:0007669"/>
    <property type="project" value="InterPro"/>
</dbReference>
<dbReference type="SUPFAM" id="SSF58104">
    <property type="entry name" value="Methyl-accepting chemotaxis protein (MCP) signaling domain"/>
    <property type="match status" value="1"/>
</dbReference>
<dbReference type="SUPFAM" id="SSF103190">
    <property type="entry name" value="Sensory domain-like"/>
    <property type="match status" value="1"/>
</dbReference>
<evidence type="ECO:0000313" key="9">
    <source>
        <dbReference type="Proteomes" id="UP000242329"/>
    </source>
</evidence>
<feature type="domain" description="Methyl-accepting transducer" evidence="6">
    <location>
        <begin position="372"/>
        <end position="608"/>
    </location>
</feature>
<evidence type="ECO:0000256" key="2">
    <source>
        <dbReference type="ARBA" id="ARBA00029447"/>
    </source>
</evidence>
<evidence type="ECO:0000256" key="3">
    <source>
        <dbReference type="PROSITE-ProRule" id="PRU00284"/>
    </source>
</evidence>
<keyword evidence="5" id="KW-1133">Transmembrane helix</keyword>
<reference evidence="9" key="1">
    <citation type="submission" date="2016-11" db="EMBL/GenBank/DDBJ databases">
        <authorList>
            <person name="Varghese N."/>
            <person name="Submissions S."/>
        </authorList>
    </citation>
    <scope>NUCLEOTIDE SEQUENCE [LARGE SCALE GENOMIC DNA]</scope>
    <source>
        <strain evidence="9">DSM 11003</strain>
    </source>
</reference>
<dbReference type="GO" id="GO:0007165">
    <property type="term" value="P:signal transduction"/>
    <property type="evidence" value="ECO:0007669"/>
    <property type="project" value="UniProtKB-KW"/>
</dbReference>
<dbReference type="Pfam" id="PF00672">
    <property type="entry name" value="HAMP"/>
    <property type="match status" value="1"/>
</dbReference>
<dbReference type="EMBL" id="FQWY01000012">
    <property type="protein sequence ID" value="SHG77876.1"/>
    <property type="molecule type" value="Genomic_DNA"/>
</dbReference>
<accession>A0A1M5MKV2</accession>
<dbReference type="STRING" id="1123382.SAMN02745221_00946"/>
<keyword evidence="5" id="KW-0812">Transmembrane</keyword>
<name>A0A1M5MKV2_9FIRM</name>
<dbReference type="Gene3D" id="3.30.450.20">
    <property type="entry name" value="PAS domain"/>
    <property type="match status" value="1"/>
</dbReference>
<protein>
    <submittedName>
        <fullName evidence="8">Methyl-accepting chemotaxis protein</fullName>
    </submittedName>
</protein>
<keyword evidence="9" id="KW-1185">Reference proteome</keyword>
<dbReference type="InterPro" id="IPR029151">
    <property type="entry name" value="Sensor-like_sf"/>
</dbReference>
<organism evidence="8 9">
    <name type="scientific">Thermosyntropha lipolytica DSM 11003</name>
    <dbReference type="NCBI Taxonomy" id="1123382"/>
    <lineage>
        <taxon>Bacteria</taxon>
        <taxon>Bacillati</taxon>
        <taxon>Bacillota</taxon>
        <taxon>Clostridia</taxon>
        <taxon>Eubacteriales</taxon>
        <taxon>Syntrophomonadaceae</taxon>
        <taxon>Thermosyntropha</taxon>
    </lineage>
</organism>
<feature type="coiled-coil region" evidence="4">
    <location>
        <begin position="615"/>
        <end position="642"/>
    </location>
</feature>
<evidence type="ECO:0000256" key="5">
    <source>
        <dbReference type="SAM" id="Phobius"/>
    </source>
</evidence>
<dbReference type="SMART" id="SM00283">
    <property type="entry name" value="MA"/>
    <property type="match status" value="1"/>
</dbReference>
<dbReference type="InterPro" id="IPR003660">
    <property type="entry name" value="HAMP_dom"/>
</dbReference>
<evidence type="ECO:0000256" key="1">
    <source>
        <dbReference type="ARBA" id="ARBA00023224"/>
    </source>
</evidence>
<sequence length="774" mass="86375">MARFKIKNSIKVRIIFYLILFNVVIFSVFYWNNLALQKLLIKDFEDEYAKKIIATTAASVERAKEEAVLLSDSLAAHEDIITAFAARDREGLKKVVDPIYKRWQEKHAVAQLQFIDENGRSFYRAHMPEKYGDDLSFRPALMQAIRNKEQVVALEEGVAGYGIRCINPVYHNDRFIGVFEIGMSLEKEIGERLAELDGIYVLKKADGQVLWQNGEARVSLTEEDVNEIGKGEAFYRLSSDKRYILTLVPIKDAEGKVIAFAQGEVPREAFMAAEAKAKHRALLIIIAGLAILCLAAYIVLHNALKHVAPLKEVIREVSEGDLTRVVDIASKNEIGLIARDFSRLLEKIKNVFYELFHNTSSLTTNAYFMNDVAASAVFKLKNSIDELEGIGRRLKEAGENLREADAGVEEIAGASQMVAKQTQNLQETYVVLADDARKGKEEIEQIKEVMSLLGERAGRAVEKVRELTAISNDIGQITSTIMAVSEQTNLLALNAAIESARAGEHGRGFAVVAEEIRKLAEETAGYTKQISSLIERVQANINSFAGEIESVGSAVAESGRITETVVKSLENIVNNIVAVEASILEISSAVEEQSASSEEISAVVNEVSAAVTMLISALEGQIKETENRIGDFEELIKVIEDTNNISDRLRAILAQYKLPAEVVLDQVKQDHLGFVKKHEFIVEHDLYIDPETIFNHEQCRLGRWIRNVQDEKVLKVFNEYVDKPHKELHALAKEAVRLNNEGRKNEAVSRIEEMNKVSGQVIAGIDKILEAIRK</sequence>
<dbReference type="PROSITE" id="PS50885">
    <property type="entry name" value="HAMP"/>
    <property type="match status" value="1"/>
</dbReference>
<dbReference type="AlphaFoldDB" id="A0A1M5MKV2"/>
<keyword evidence="5" id="KW-0472">Membrane</keyword>
<dbReference type="PANTHER" id="PTHR32089:SF112">
    <property type="entry name" value="LYSOZYME-LIKE PROTEIN-RELATED"/>
    <property type="match status" value="1"/>
</dbReference>